<feature type="transmembrane region" description="Helical" evidence="8">
    <location>
        <begin position="27"/>
        <end position="45"/>
    </location>
</feature>
<dbReference type="GO" id="GO:0015129">
    <property type="term" value="F:lactate transmembrane transporter activity"/>
    <property type="evidence" value="ECO:0007669"/>
    <property type="project" value="UniProtKB-UniRule"/>
</dbReference>
<evidence type="ECO:0000313" key="10">
    <source>
        <dbReference type="Proteomes" id="UP000298021"/>
    </source>
</evidence>
<evidence type="ECO:0000256" key="5">
    <source>
        <dbReference type="ARBA" id="ARBA00022692"/>
    </source>
</evidence>
<dbReference type="GO" id="GO:0005886">
    <property type="term" value="C:plasma membrane"/>
    <property type="evidence" value="ECO:0007669"/>
    <property type="project" value="UniProtKB-SubCell"/>
</dbReference>
<evidence type="ECO:0000256" key="2">
    <source>
        <dbReference type="ARBA" id="ARBA00010100"/>
    </source>
</evidence>
<keyword evidence="10" id="KW-1185">Reference proteome</keyword>
<evidence type="ECO:0000313" key="9">
    <source>
        <dbReference type="EMBL" id="TGD25376.1"/>
    </source>
</evidence>
<feature type="transmembrane region" description="Helical" evidence="8">
    <location>
        <begin position="247"/>
        <end position="267"/>
    </location>
</feature>
<sequence>MIIVALSAVILPLILLGVINMPATKGMSISALIVLIEGFLFWKMPAKVLLASIFQSIHKALPILWILFGALMMLNVLQHTGAIDRINSGFHTLSADMRIQLILVAFLFGGLIEGVSGFGTPAMVTAPLMIALGFSPMAAVTLALVADSTPASFGAVGTPLTVGLSNVSEKADFLNAIGQRITQLDLLAGTFMPLILVFMLVFVFGKNDEHKQKDFLSLIPWTILIGLAYSLLALLISFVVSYEFVSILAPFGAIILAIITIKFKILLPKTVFTNPWSTSKKVVTEEKSSMSLLTAWSPYIVVILMLLATRTIQPLKEFLVKNVNLSWQNILGYSQINSDWEFLYSPGTLLTISVIIGLLIQVKSLKSFLPTAKKVVLSMKSTALALIVTLIMVQIFTNSEINLAKLPSMPMYIAEIISKYLSSIWIIIAPFLGQLGSFVTGSTTVSTLTFGQIQADIAVNANVSKELVLAAQLIGAAAGNMICVHNIVSVSSVVGLSGQEGNILRKTVLPALLYSLLVGIVGFDFTLFI</sequence>
<comment type="caution">
    <text evidence="9">The sequence shown here is derived from an EMBL/GenBank/DDBJ whole genome shotgun (WGS) entry which is preliminary data.</text>
</comment>
<feature type="transmembrane region" description="Helical" evidence="8">
    <location>
        <begin position="467"/>
        <end position="488"/>
    </location>
</feature>
<dbReference type="InterPro" id="IPR003804">
    <property type="entry name" value="Lactate_perm"/>
</dbReference>
<feature type="transmembrane region" description="Helical" evidence="8">
    <location>
        <begin position="424"/>
        <end position="446"/>
    </location>
</feature>
<keyword evidence="3 8" id="KW-0813">Transport</keyword>
<feature type="transmembrane region" description="Helical" evidence="8">
    <location>
        <begin position="216"/>
        <end position="241"/>
    </location>
</feature>
<dbReference type="EMBL" id="RKLY01000001">
    <property type="protein sequence ID" value="TGD25376.1"/>
    <property type="molecule type" value="Genomic_DNA"/>
</dbReference>
<evidence type="ECO:0000256" key="8">
    <source>
        <dbReference type="RuleBase" id="RU365092"/>
    </source>
</evidence>
<dbReference type="AlphaFoldDB" id="A0A4Z0JSY1"/>
<gene>
    <name evidence="9" type="ORF">EGT49_00420</name>
</gene>
<organism evidence="9 10">
    <name type="scientific">Companilactobacillus suantsaicola</name>
    <dbReference type="NCBI Taxonomy" id="2487723"/>
    <lineage>
        <taxon>Bacteria</taxon>
        <taxon>Bacillati</taxon>
        <taxon>Bacillota</taxon>
        <taxon>Bacilli</taxon>
        <taxon>Lactobacillales</taxon>
        <taxon>Lactobacillaceae</taxon>
        <taxon>Companilactobacillus</taxon>
    </lineage>
</organism>
<keyword evidence="4 8" id="KW-1003">Cell membrane</keyword>
<keyword evidence="5 8" id="KW-0812">Transmembrane</keyword>
<dbReference type="OrthoDB" id="9761056at2"/>
<protein>
    <recommendedName>
        <fullName evidence="8">L-lactate permease</fullName>
    </recommendedName>
</protein>
<evidence type="ECO:0000256" key="1">
    <source>
        <dbReference type="ARBA" id="ARBA00004651"/>
    </source>
</evidence>
<dbReference type="RefSeq" id="WP_135370985.1">
    <property type="nucleotide sequence ID" value="NZ_RKLY01000001.1"/>
</dbReference>
<feature type="transmembrane region" description="Helical" evidence="8">
    <location>
        <begin position="342"/>
        <end position="362"/>
    </location>
</feature>
<keyword evidence="7 8" id="KW-0472">Membrane</keyword>
<dbReference type="Proteomes" id="UP000298021">
    <property type="component" value="Unassembled WGS sequence"/>
</dbReference>
<dbReference type="PANTHER" id="PTHR30003:SF0">
    <property type="entry name" value="GLYCOLATE PERMEASE GLCA-RELATED"/>
    <property type="match status" value="1"/>
</dbReference>
<evidence type="ECO:0000256" key="4">
    <source>
        <dbReference type="ARBA" id="ARBA00022475"/>
    </source>
</evidence>
<evidence type="ECO:0000256" key="6">
    <source>
        <dbReference type="ARBA" id="ARBA00022989"/>
    </source>
</evidence>
<feature type="transmembrane region" description="Helical" evidence="8">
    <location>
        <begin position="288"/>
        <end position="308"/>
    </location>
</feature>
<name>A0A4Z0JSY1_9LACO</name>
<feature type="transmembrane region" description="Helical" evidence="8">
    <location>
        <begin position="128"/>
        <end position="146"/>
    </location>
</feature>
<evidence type="ECO:0000256" key="3">
    <source>
        <dbReference type="ARBA" id="ARBA00022448"/>
    </source>
</evidence>
<feature type="transmembrane region" description="Helical" evidence="8">
    <location>
        <begin position="508"/>
        <end position="528"/>
    </location>
</feature>
<comment type="similarity">
    <text evidence="2 8">Belongs to the lactate permease family.</text>
</comment>
<keyword evidence="6 8" id="KW-1133">Transmembrane helix</keyword>
<feature type="transmembrane region" description="Helical" evidence="8">
    <location>
        <begin position="186"/>
        <end position="204"/>
    </location>
</feature>
<comment type="function">
    <text evidence="8">Uptake of L-lactate across the membrane. Can also transport D-lactate and glycolate.</text>
</comment>
<dbReference type="PANTHER" id="PTHR30003">
    <property type="entry name" value="L-LACTATE PERMEASE"/>
    <property type="match status" value="1"/>
</dbReference>
<dbReference type="GO" id="GO:0015295">
    <property type="term" value="F:solute:proton symporter activity"/>
    <property type="evidence" value="ECO:0007669"/>
    <property type="project" value="TreeGrafter"/>
</dbReference>
<feature type="transmembrane region" description="Helical" evidence="8">
    <location>
        <begin position="57"/>
        <end position="77"/>
    </location>
</feature>
<feature type="transmembrane region" description="Helical" evidence="8">
    <location>
        <begin position="383"/>
        <end position="404"/>
    </location>
</feature>
<dbReference type="Pfam" id="PF02652">
    <property type="entry name" value="Lactate_perm"/>
    <property type="match status" value="1"/>
</dbReference>
<comment type="subcellular location">
    <subcellularLocation>
        <location evidence="1 8">Cell membrane</location>
        <topology evidence="1 8">Multi-pass membrane protein</topology>
    </subcellularLocation>
</comment>
<feature type="transmembrane region" description="Helical" evidence="8">
    <location>
        <begin position="97"/>
        <end position="116"/>
    </location>
</feature>
<reference evidence="9 10" key="1">
    <citation type="submission" date="2018-10" db="EMBL/GenBank/DDBJ databases">
        <title>Lactobacillus sp. R7 and Lactobacillus sp. R19 isolated from fermented mustard green product of Taiwan.</title>
        <authorList>
            <person name="Lin S.-T."/>
        </authorList>
    </citation>
    <scope>NUCLEOTIDE SEQUENCE [LARGE SCALE GENOMIC DNA]</scope>
    <source>
        <strain evidence="9 10">BCRC 81127</strain>
    </source>
</reference>
<proteinExistence type="inferred from homology"/>
<accession>A0A4Z0JSY1</accession>
<evidence type="ECO:0000256" key="7">
    <source>
        <dbReference type="ARBA" id="ARBA00023136"/>
    </source>
</evidence>